<dbReference type="Proteomes" id="UP001066276">
    <property type="component" value="Chromosome 6"/>
</dbReference>
<gene>
    <name evidence="1" type="ORF">NDU88_003867</name>
</gene>
<organism evidence="1 2">
    <name type="scientific">Pleurodeles waltl</name>
    <name type="common">Iberian ribbed newt</name>
    <dbReference type="NCBI Taxonomy" id="8319"/>
    <lineage>
        <taxon>Eukaryota</taxon>
        <taxon>Metazoa</taxon>
        <taxon>Chordata</taxon>
        <taxon>Craniata</taxon>
        <taxon>Vertebrata</taxon>
        <taxon>Euteleostomi</taxon>
        <taxon>Amphibia</taxon>
        <taxon>Batrachia</taxon>
        <taxon>Caudata</taxon>
        <taxon>Salamandroidea</taxon>
        <taxon>Salamandridae</taxon>
        <taxon>Pleurodelinae</taxon>
        <taxon>Pleurodeles</taxon>
    </lineage>
</organism>
<comment type="caution">
    <text evidence="1">The sequence shown here is derived from an EMBL/GenBank/DDBJ whole genome shotgun (WGS) entry which is preliminary data.</text>
</comment>
<reference evidence="1" key="1">
    <citation type="journal article" date="2022" name="bioRxiv">
        <title>Sequencing and chromosome-scale assembly of the giantPleurodeles waltlgenome.</title>
        <authorList>
            <person name="Brown T."/>
            <person name="Elewa A."/>
            <person name="Iarovenko S."/>
            <person name="Subramanian E."/>
            <person name="Araus A.J."/>
            <person name="Petzold A."/>
            <person name="Susuki M."/>
            <person name="Suzuki K.-i.T."/>
            <person name="Hayashi T."/>
            <person name="Toyoda A."/>
            <person name="Oliveira C."/>
            <person name="Osipova E."/>
            <person name="Leigh N.D."/>
            <person name="Simon A."/>
            <person name="Yun M.H."/>
        </authorList>
    </citation>
    <scope>NUCLEOTIDE SEQUENCE</scope>
    <source>
        <strain evidence="1">20211129_DDA</strain>
        <tissue evidence="1">Liver</tissue>
    </source>
</reference>
<protein>
    <submittedName>
        <fullName evidence="1">Uncharacterized protein</fullName>
    </submittedName>
</protein>
<accession>A0AAV7QCX0</accession>
<dbReference type="EMBL" id="JANPWB010000010">
    <property type="protein sequence ID" value="KAJ1137469.1"/>
    <property type="molecule type" value="Genomic_DNA"/>
</dbReference>
<keyword evidence="2" id="KW-1185">Reference proteome</keyword>
<evidence type="ECO:0000313" key="1">
    <source>
        <dbReference type="EMBL" id="KAJ1137469.1"/>
    </source>
</evidence>
<evidence type="ECO:0000313" key="2">
    <source>
        <dbReference type="Proteomes" id="UP001066276"/>
    </source>
</evidence>
<sequence length="130" mass="14670">MFSFGTRVARIVRWSSSGASLLFYLKRDLSMCALWAIPSRRASPLCRGRRRCSLPHAGIFLSLVANLLCVYSEGYDWWRSHSAHGIPGTAAISHTTSRFHYSAPDCWRLASPAPLFLRPLRQGLNHSSHR</sequence>
<name>A0AAV7QCX0_PLEWA</name>
<dbReference type="AlphaFoldDB" id="A0AAV7QCX0"/>
<proteinExistence type="predicted"/>